<dbReference type="GO" id="GO:0008271">
    <property type="term" value="F:secondary active sulfate transmembrane transporter activity"/>
    <property type="evidence" value="ECO:0007669"/>
    <property type="project" value="InterPro"/>
</dbReference>
<dbReference type="InterPro" id="IPR011547">
    <property type="entry name" value="SLC26A/SulP_dom"/>
</dbReference>
<reference evidence="7" key="2">
    <citation type="submission" date="2025-09" db="UniProtKB">
        <authorList>
            <consortium name="Ensembl"/>
        </authorList>
    </citation>
    <scope>IDENTIFICATION</scope>
</reference>
<dbReference type="NCBIfam" id="TIGR00815">
    <property type="entry name" value="sulP"/>
    <property type="match status" value="1"/>
</dbReference>
<protein>
    <submittedName>
        <fullName evidence="7">Solute carrier family 26 member 4</fullName>
    </submittedName>
</protein>
<dbReference type="PROSITE" id="PS50801">
    <property type="entry name" value="STAS"/>
    <property type="match status" value="1"/>
</dbReference>
<accession>A0A3B3T1A9</accession>
<evidence type="ECO:0000313" key="8">
    <source>
        <dbReference type="Proteomes" id="UP000261540"/>
    </source>
</evidence>
<feature type="domain" description="STAS" evidence="6">
    <location>
        <begin position="522"/>
        <end position="714"/>
    </location>
</feature>
<organism evidence="7 8">
    <name type="scientific">Paramormyrops kingsleyae</name>
    <dbReference type="NCBI Taxonomy" id="1676925"/>
    <lineage>
        <taxon>Eukaryota</taxon>
        <taxon>Metazoa</taxon>
        <taxon>Chordata</taxon>
        <taxon>Craniata</taxon>
        <taxon>Vertebrata</taxon>
        <taxon>Euteleostomi</taxon>
        <taxon>Actinopterygii</taxon>
        <taxon>Neopterygii</taxon>
        <taxon>Teleostei</taxon>
        <taxon>Osteoglossocephala</taxon>
        <taxon>Osteoglossomorpha</taxon>
        <taxon>Osteoglossiformes</taxon>
        <taxon>Mormyridae</taxon>
        <taxon>Paramormyrops</taxon>
    </lineage>
</organism>
<evidence type="ECO:0000256" key="2">
    <source>
        <dbReference type="ARBA" id="ARBA00022692"/>
    </source>
</evidence>
<proteinExistence type="predicted"/>
<dbReference type="SUPFAM" id="SSF52091">
    <property type="entry name" value="SpoIIaa-like"/>
    <property type="match status" value="1"/>
</dbReference>
<evidence type="ECO:0000256" key="4">
    <source>
        <dbReference type="ARBA" id="ARBA00023136"/>
    </source>
</evidence>
<dbReference type="Pfam" id="PF01740">
    <property type="entry name" value="STAS"/>
    <property type="match status" value="1"/>
</dbReference>
<feature type="transmembrane region" description="Helical" evidence="5">
    <location>
        <begin position="466"/>
        <end position="491"/>
    </location>
</feature>
<feature type="transmembrane region" description="Helical" evidence="5">
    <location>
        <begin position="409"/>
        <end position="429"/>
    </location>
</feature>
<dbReference type="Pfam" id="PF00916">
    <property type="entry name" value="Sulfate_transp"/>
    <property type="match status" value="1"/>
</dbReference>
<feature type="transmembrane region" description="Helical" evidence="5">
    <location>
        <begin position="285"/>
        <end position="304"/>
    </location>
</feature>
<evidence type="ECO:0000256" key="1">
    <source>
        <dbReference type="ARBA" id="ARBA00004141"/>
    </source>
</evidence>
<feature type="transmembrane region" description="Helical" evidence="5">
    <location>
        <begin position="173"/>
        <end position="199"/>
    </location>
</feature>
<dbReference type="PROSITE" id="PS01130">
    <property type="entry name" value="SLC26A"/>
    <property type="match status" value="1"/>
</dbReference>
<feature type="transmembrane region" description="Helical" evidence="5">
    <location>
        <begin position="372"/>
        <end position="389"/>
    </location>
</feature>
<sequence length="764" mass="84040">MNPSANRYLVSRPIYSNQEFEQDNERNVEESATWWERLGRSCGCTDKTALRLLKRIFPVVDWISRYPVREWLLSDVISGVSTGLVCSLQGLAYALLVSVVPIYGLYSAFFPILTYFLLGTSKHISVGPFPVTCLMVGSMVLTLAPDDDFLLPLNDTNMNRTTIDVEAREAQRILVASSMTVLIGLFQVVMGLLQVGFLVRYLSDPLVGGFTTAAALHVLVSQMKTILSVQTGNHNGVFSIAYILTDVFRNIRQTNVADLVAGLLTIVIVMVVKEVNTKFQHKIPVSIPIEVIVTVIATGISYGVNLDSRYGASIVRSIPTGFTAPRPPDQRLFWQMLESSFSTAVVSYALAVSVAKVYAAKHDYIIDGNQELIAFGISNIFSGCFSSFVASTALSRTAVQESTGGKSQVAGMISAVVVMIVILALGHLLEPLQKSVLAAIVIANLKGMFKQVLDVPVLWRQNRADCLIWIATCLASVALGLDVGLLTGLVFEMGTVVVRTQFPTCSTLGSVRGTDIYRNMKDYKSVVEVAGVKIFKCNAPIYFANIDYFKEQLRTAVGFDAVRVFKKRNKALYKIQKLIKKGQLKPTENGVISVNTLGQDNQGFEGEPVTAPQHGEVEEGFRVDWASELPVPVTVPRVHIHSLVLDFSAVSFLDVVAVKALRMVIKEFIRIKVNVFIAGCDDEMVRNLDSLAFFDEVVTRDLLFLSIHDAVLFIRLRRLSHGLQNPILEKVSSMSGVLIVLGVWQEAFMQDSGCVPTQTLSIVQ</sequence>
<dbReference type="GO" id="GO:0016020">
    <property type="term" value="C:membrane"/>
    <property type="evidence" value="ECO:0007669"/>
    <property type="project" value="UniProtKB-SubCell"/>
</dbReference>
<dbReference type="InterPro" id="IPR036513">
    <property type="entry name" value="STAS_dom_sf"/>
</dbReference>
<dbReference type="CDD" id="cd07042">
    <property type="entry name" value="STAS_SulP_like_sulfate_transporter"/>
    <property type="match status" value="1"/>
</dbReference>
<feature type="transmembrane region" description="Helical" evidence="5">
    <location>
        <begin position="91"/>
        <end position="118"/>
    </location>
</feature>
<feature type="transmembrane region" description="Helical" evidence="5">
    <location>
        <begin position="125"/>
        <end position="144"/>
    </location>
</feature>
<dbReference type="PANTHER" id="PTHR11814">
    <property type="entry name" value="SULFATE TRANSPORTER"/>
    <property type="match status" value="1"/>
</dbReference>
<dbReference type="InterPro" id="IPR002645">
    <property type="entry name" value="STAS_dom"/>
</dbReference>
<dbReference type="Gene3D" id="3.30.750.24">
    <property type="entry name" value="STAS domain"/>
    <property type="match status" value="1"/>
</dbReference>
<evidence type="ECO:0000256" key="3">
    <source>
        <dbReference type="ARBA" id="ARBA00022989"/>
    </source>
</evidence>
<keyword evidence="8" id="KW-1185">Reference proteome</keyword>
<keyword evidence="4 5" id="KW-0472">Membrane</keyword>
<dbReference type="Ensembl" id="ENSPKIT00000017806.1">
    <property type="protein sequence ID" value="ENSPKIP00000036852.1"/>
    <property type="gene ID" value="ENSPKIG00000015247.1"/>
</dbReference>
<dbReference type="GeneTree" id="ENSGT01150000286920"/>
<dbReference type="AlphaFoldDB" id="A0A3B3T1A9"/>
<dbReference type="Proteomes" id="UP000261540">
    <property type="component" value="Unplaced"/>
</dbReference>
<keyword evidence="2 5" id="KW-0812">Transmembrane</keyword>
<feature type="transmembrane region" description="Helical" evidence="5">
    <location>
        <begin position="256"/>
        <end position="273"/>
    </location>
</feature>
<keyword evidence="3 5" id="KW-1133">Transmembrane helix</keyword>
<name>A0A3B3T1A9_9TELE</name>
<evidence type="ECO:0000256" key="5">
    <source>
        <dbReference type="SAM" id="Phobius"/>
    </source>
</evidence>
<evidence type="ECO:0000313" key="7">
    <source>
        <dbReference type="Ensembl" id="ENSPKIP00000036852.1"/>
    </source>
</evidence>
<dbReference type="InterPro" id="IPR001902">
    <property type="entry name" value="SLC26A/SulP_fam"/>
</dbReference>
<evidence type="ECO:0000259" key="6">
    <source>
        <dbReference type="PROSITE" id="PS50801"/>
    </source>
</evidence>
<dbReference type="STRING" id="1676925.ENSPKIP00000036852"/>
<dbReference type="InterPro" id="IPR018045">
    <property type="entry name" value="S04_transporter_CS"/>
</dbReference>
<reference evidence="7" key="1">
    <citation type="submission" date="2025-08" db="UniProtKB">
        <authorList>
            <consortium name="Ensembl"/>
        </authorList>
    </citation>
    <scope>IDENTIFICATION</scope>
</reference>
<comment type="subcellular location">
    <subcellularLocation>
        <location evidence="1">Membrane</location>
        <topology evidence="1">Multi-pass membrane protein</topology>
    </subcellularLocation>
</comment>